<keyword evidence="3" id="KW-1185">Reference proteome</keyword>
<dbReference type="Proteomes" id="UP000436694">
    <property type="component" value="Unassembled WGS sequence"/>
</dbReference>
<dbReference type="Gene3D" id="2.40.128.110">
    <property type="entry name" value="Lipid/polyisoprenoid-binding, YceI-like"/>
    <property type="match status" value="1"/>
</dbReference>
<dbReference type="AlphaFoldDB" id="A0A844AN60"/>
<proteinExistence type="predicted"/>
<protein>
    <submittedName>
        <fullName evidence="2">Polyisoprenoid-binding protein</fullName>
    </submittedName>
</protein>
<organism evidence="2 3">
    <name type="scientific">Tritonibacter aquimaris</name>
    <dbReference type="NCBI Taxonomy" id="2663379"/>
    <lineage>
        <taxon>Bacteria</taxon>
        <taxon>Pseudomonadati</taxon>
        <taxon>Pseudomonadota</taxon>
        <taxon>Alphaproteobacteria</taxon>
        <taxon>Rhodobacterales</taxon>
        <taxon>Paracoccaceae</taxon>
        <taxon>Tritonibacter</taxon>
    </lineage>
</organism>
<dbReference type="Pfam" id="PF04264">
    <property type="entry name" value="YceI"/>
    <property type="match status" value="1"/>
</dbReference>
<reference evidence="2 3" key="1">
    <citation type="submission" date="2019-10" db="EMBL/GenBank/DDBJ databases">
        <title>Epibacterium sp. nov., isolated from seawater.</title>
        <authorList>
            <person name="Zhang X."/>
            <person name="Li N."/>
        </authorList>
    </citation>
    <scope>NUCLEOTIDE SEQUENCE [LARGE SCALE GENOMIC DNA]</scope>
    <source>
        <strain evidence="2 3">SM1969</strain>
    </source>
</reference>
<comment type="caution">
    <text evidence="2">The sequence shown here is derived from an EMBL/GenBank/DDBJ whole genome shotgun (WGS) entry which is preliminary data.</text>
</comment>
<dbReference type="PANTHER" id="PTHR34406">
    <property type="entry name" value="PROTEIN YCEI"/>
    <property type="match status" value="1"/>
</dbReference>
<dbReference type="SUPFAM" id="SSF101874">
    <property type="entry name" value="YceI-like"/>
    <property type="match status" value="1"/>
</dbReference>
<dbReference type="SMART" id="SM00867">
    <property type="entry name" value="YceI"/>
    <property type="match status" value="1"/>
</dbReference>
<accession>A0A844AN60</accession>
<evidence type="ECO:0000259" key="1">
    <source>
        <dbReference type="SMART" id="SM00867"/>
    </source>
</evidence>
<feature type="domain" description="Lipid/polyisoprenoid-binding YceI-like" evidence="1">
    <location>
        <begin position="12"/>
        <end position="178"/>
    </location>
</feature>
<gene>
    <name evidence="2" type="ORF">GG681_14935</name>
</gene>
<name>A0A844AN60_9RHOB</name>
<dbReference type="PANTHER" id="PTHR34406:SF1">
    <property type="entry name" value="PROTEIN YCEI"/>
    <property type="match status" value="1"/>
</dbReference>
<evidence type="ECO:0000313" key="2">
    <source>
        <dbReference type="EMBL" id="MQY43940.1"/>
    </source>
</evidence>
<evidence type="ECO:0000313" key="3">
    <source>
        <dbReference type="Proteomes" id="UP000436694"/>
    </source>
</evidence>
<dbReference type="EMBL" id="WIXK01000009">
    <property type="protein sequence ID" value="MQY43940.1"/>
    <property type="molecule type" value="Genomic_DNA"/>
</dbReference>
<dbReference type="InterPro" id="IPR007372">
    <property type="entry name" value="Lipid/polyisoprenoid-bd_YceI"/>
</dbReference>
<sequence length="180" mass="19613">MALAPMVQAADRYTVHEDHTWVTFSISHAGWANARGLFRAVSGEISFDKDDVTKSSVSVSIASDSLDTNSEVRDRDMGGENFLNVAAFPEITFNSTRIEQTGERTALVYGDLTMIGVSKEVALDVQWNNEMPLPWDSSTVKTGFSASATIDGTDFGMDKLVAFGLGPKIDVEIDLEALRQ</sequence>
<dbReference type="InterPro" id="IPR036761">
    <property type="entry name" value="TTHA0802/YceI-like_sf"/>
</dbReference>